<feature type="transmembrane region" description="Helical" evidence="1">
    <location>
        <begin position="162"/>
        <end position="183"/>
    </location>
</feature>
<feature type="transmembrane region" description="Helical" evidence="1">
    <location>
        <begin position="7"/>
        <end position="25"/>
    </location>
</feature>
<keyword evidence="1" id="KW-1133">Transmembrane helix</keyword>
<feature type="transmembrane region" description="Helical" evidence="1">
    <location>
        <begin position="72"/>
        <end position="91"/>
    </location>
</feature>
<gene>
    <name evidence="3" type="ORF">C6Y39_12465</name>
</gene>
<dbReference type="InterPro" id="IPR050879">
    <property type="entry name" value="Acyltransferase_3"/>
</dbReference>
<dbReference type="EMBL" id="PVNO01000026">
    <property type="protein sequence ID" value="PRO68454.1"/>
    <property type="molecule type" value="Genomic_DNA"/>
</dbReference>
<dbReference type="PANTHER" id="PTHR23028">
    <property type="entry name" value="ACETYLTRANSFERASE"/>
    <property type="match status" value="1"/>
</dbReference>
<feature type="transmembrane region" description="Helical" evidence="1">
    <location>
        <begin position="31"/>
        <end position="51"/>
    </location>
</feature>
<evidence type="ECO:0000259" key="2">
    <source>
        <dbReference type="Pfam" id="PF01757"/>
    </source>
</evidence>
<evidence type="ECO:0000313" key="3">
    <source>
        <dbReference type="EMBL" id="PRO68454.1"/>
    </source>
</evidence>
<protein>
    <recommendedName>
        <fullName evidence="2">Acyltransferase 3 domain-containing protein</fullName>
    </recommendedName>
</protein>
<accession>A0ABX5CLM7</accession>
<feature type="transmembrane region" description="Helical" evidence="1">
    <location>
        <begin position="195"/>
        <end position="213"/>
    </location>
</feature>
<dbReference type="PANTHER" id="PTHR23028:SF53">
    <property type="entry name" value="ACYL_TRANSF_3 DOMAIN-CONTAINING PROTEIN"/>
    <property type="match status" value="1"/>
</dbReference>
<reference evidence="4" key="1">
    <citation type="journal article" date="2020" name="Int. J. Syst. Evol. Microbiol.">
        <title>Alteromonas alba sp. nov., a marine bacterium isolated from the seawater of the West Pacific Ocean.</title>
        <authorList>
            <person name="Sun C."/>
            <person name="Wu Y.-H."/>
            <person name="Xamxidin M."/>
            <person name="Cheng H."/>
            <person name="Xu X.-W."/>
        </authorList>
    </citation>
    <scope>NUCLEOTIDE SEQUENCE [LARGE SCALE GENOMIC DNA]</scope>
    <source>
        <strain evidence="4">9a2</strain>
    </source>
</reference>
<organism evidence="3 4">
    <name type="scientific">Alteromonas gracilis</name>
    <dbReference type="NCBI Taxonomy" id="1479524"/>
    <lineage>
        <taxon>Bacteria</taxon>
        <taxon>Pseudomonadati</taxon>
        <taxon>Pseudomonadota</taxon>
        <taxon>Gammaproteobacteria</taxon>
        <taxon>Alteromonadales</taxon>
        <taxon>Alteromonadaceae</taxon>
        <taxon>Alteromonas/Salinimonas group</taxon>
        <taxon>Alteromonas</taxon>
    </lineage>
</organism>
<keyword evidence="1" id="KW-0472">Membrane</keyword>
<feature type="transmembrane region" description="Helical" evidence="1">
    <location>
        <begin position="225"/>
        <end position="246"/>
    </location>
</feature>
<dbReference type="RefSeq" id="WP_105931593.1">
    <property type="nucleotide sequence ID" value="NZ_PVNO01000026.1"/>
</dbReference>
<sequence length="251" mass="28085">MYYRKEIDGLRAVAILPVIWIHSGLPYVTGGFLGVDVFFVISGFLITSILLKEFEANSFSLTKFYERRARRILPAFLAVIAVTSLILPFVSSHPKFIGDYGTSVLSAILFSSNIYFWQTSGYFGSASELSPMLHTWSLAVEEQYYIFFPLLIMLLFSKGKKVIISALILISITSLLISEWGALNSPIANFYLLPSRAWELLAGALASVFYLNGYLNKIKAKSSTFLSALGICLILISYFLFSIYSFNSSPY</sequence>
<dbReference type="InterPro" id="IPR002656">
    <property type="entry name" value="Acyl_transf_3_dom"/>
</dbReference>
<comment type="caution">
    <text evidence="3">The sequence shown here is derived from an EMBL/GenBank/DDBJ whole genome shotgun (WGS) entry which is preliminary data.</text>
</comment>
<evidence type="ECO:0000313" key="4">
    <source>
        <dbReference type="Proteomes" id="UP000239539"/>
    </source>
</evidence>
<name>A0ABX5CLM7_9ALTE</name>
<keyword evidence="4" id="KW-1185">Reference proteome</keyword>
<evidence type="ECO:0000256" key="1">
    <source>
        <dbReference type="SAM" id="Phobius"/>
    </source>
</evidence>
<proteinExistence type="predicted"/>
<feature type="domain" description="Acyltransferase 3" evidence="2">
    <location>
        <begin position="5"/>
        <end position="247"/>
    </location>
</feature>
<keyword evidence="1" id="KW-0812">Transmembrane</keyword>
<dbReference type="Proteomes" id="UP000239539">
    <property type="component" value="Unassembled WGS sequence"/>
</dbReference>
<dbReference type="Pfam" id="PF01757">
    <property type="entry name" value="Acyl_transf_3"/>
    <property type="match status" value="1"/>
</dbReference>